<reference evidence="6 7" key="1">
    <citation type="submission" date="2019-01" db="EMBL/GenBank/DDBJ databases">
        <title>Draft genome sequence of Psathyrella aberdarensis IHI B618.</title>
        <authorList>
            <person name="Buettner E."/>
            <person name="Kellner H."/>
        </authorList>
    </citation>
    <scope>NUCLEOTIDE SEQUENCE [LARGE SCALE GENOMIC DNA]</scope>
    <source>
        <strain evidence="6 7">IHI B618</strain>
    </source>
</reference>
<dbReference type="AlphaFoldDB" id="A0A4Q2DS39"/>
<organism evidence="6 7">
    <name type="scientific">Candolleomyces aberdarensis</name>
    <dbReference type="NCBI Taxonomy" id="2316362"/>
    <lineage>
        <taxon>Eukaryota</taxon>
        <taxon>Fungi</taxon>
        <taxon>Dikarya</taxon>
        <taxon>Basidiomycota</taxon>
        <taxon>Agaricomycotina</taxon>
        <taxon>Agaricomycetes</taxon>
        <taxon>Agaricomycetidae</taxon>
        <taxon>Agaricales</taxon>
        <taxon>Agaricineae</taxon>
        <taxon>Psathyrellaceae</taxon>
        <taxon>Candolleomyces</taxon>
    </lineage>
</organism>
<keyword evidence="7" id="KW-1185">Reference proteome</keyword>
<protein>
    <recommendedName>
        <fullName evidence="5">MYND-type domain-containing protein</fullName>
    </recommendedName>
</protein>
<gene>
    <name evidence="6" type="ORF">EST38_g3504</name>
</gene>
<dbReference type="Pfam" id="PF01753">
    <property type="entry name" value="zf-MYND"/>
    <property type="match status" value="1"/>
</dbReference>
<keyword evidence="1" id="KW-0479">Metal-binding</keyword>
<evidence type="ECO:0000256" key="1">
    <source>
        <dbReference type="ARBA" id="ARBA00022723"/>
    </source>
</evidence>
<dbReference type="Gene3D" id="6.10.140.2220">
    <property type="match status" value="1"/>
</dbReference>
<dbReference type="Proteomes" id="UP000290288">
    <property type="component" value="Unassembled WGS sequence"/>
</dbReference>
<keyword evidence="3" id="KW-0862">Zinc</keyword>
<evidence type="ECO:0000259" key="5">
    <source>
        <dbReference type="PROSITE" id="PS50865"/>
    </source>
</evidence>
<evidence type="ECO:0000313" key="7">
    <source>
        <dbReference type="Proteomes" id="UP000290288"/>
    </source>
</evidence>
<dbReference type="SUPFAM" id="SSF144232">
    <property type="entry name" value="HIT/MYND zinc finger-like"/>
    <property type="match status" value="1"/>
</dbReference>
<feature type="domain" description="MYND-type" evidence="5">
    <location>
        <begin position="57"/>
        <end position="104"/>
    </location>
</feature>
<keyword evidence="2 4" id="KW-0863">Zinc-finger</keyword>
<dbReference type="OrthoDB" id="3061244at2759"/>
<evidence type="ECO:0000256" key="3">
    <source>
        <dbReference type="ARBA" id="ARBA00022833"/>
    </source>
</evidence>
<dbReference type="PROSITE" id="PS50865">
    <property type="entry name" value="ZF_MYND_2"/>
    <property type="match status" value="1"/>
</dbReference>
<dbReference type="InterPro" id="IPR002893">
    <property type="entry name" value="Znf_MYND"/>
</dbReference>
<evidence type="ECO:0000256" key="2">
    <source>
        <dbReference type="ARBA" id="ARBA00022771"/>
    </source>
</evidence>
<proteinExistence type="predicted"/>
<evidence type="ECO:0000313" key="6">
    <source>
        <dbReference type="EMBL" id="RXW22351.1"/>
    </source>
</evidence>
<dbReference type="GO" id="GO:0008270">
    <property type="term" value="F:zinc ion binding"/>
    <property type="evidence" value="ECO:0007669"/>
    <property type="project" value="UniProtKB-KW"/>
</dbReference>
<dbReference type="EMBL" id="SDEE01000074">
    <property type="protein sequence ID" value="RXW22351.1"/>
    <property type="molecule type" value="Genomic_DNA"/>
</dbReference>
<evidence type="ECO:0000256" key="4">
    <source>
        <dbReference type="PROSITE-ProRule" id="PRU00134"/>
    </source>
</evidence>
<accession>A0A4Q2DS39</accession>
<sequence>MLRQRNPHRVDSEPDWDTAFKLMSISMQTHSPDPVTRERAYQALMWAEKPVFPPIETLPCANVQPKLRSAFHGLGKMTCSDCRLISYCSKDYQKDHWKLHKRDCKKPIKSEDWLPSWVREGRPPIFMRDETPEEGFYRRSTGEFDRGYALWGNVPAMDVINLGANENDATKDLSIAFVGAEMLLSILLSAARSDIEPRKQRLVTCMRHVVKTINSLLVSRRKVKCKRACSR</sequence>
<comment type="caution">
    <text evidence="6">The sequence shown here is derived from an EMBL/GenBank/DDBJ whole genome shotgun (WGS) entry which is preliminary data.</text>
</comment>
<name>A0A4Q2DS39_9AGAR</name>
<dbReference type="STRING" id="2316362.A0A4Q2DS39"/>